<dbReference type="GO" id="GO:0006281">
    <property type="term" value="P:DNA repair"/>
    <property type="evidence" value="ECO:0007669"/>
    <property type="project" value="TreeGrafter"/>
</dbReference>
<dbReference type="SFLD" id="SFLDG01129">
    <property type="entry name" value="C1.5:_HAD__Beta-PGM__Phosphata"/>
    <property type="match status" value="1"/>
</dbReference>
<dbReference type="InterPro" id="IPR023198">
    <property type="entry name" value="PGP-like_dom2"/>
</dbReference>
<dbReference type="GO" id="GO:0005829">
    <property type="term" value="C:cytosol"/>
    <property type="evidence" value="ECO:0007669"/>
    <property type="project" value="TreeGrafter"/>
</dbReference>
<protein>
    <submittedName>
        <fullName evidence="1">Phosphoglycolate phosphatase</fullName>
        <ecNumber evidence="1">3.1.3.18</ecNumber>
    </submittedName>
</protein>
<dbReference type="InterPro" id="IPR041492">
    <property type="entry name" value="HAD_2"/>
</dbReference>
<comment type="caution">
    <text evidence="1">The sequence shown here is derived from an EMBL/GenBank/DDBJ whole genome shotgun (WGS) entry which is preliminary data.</text>
</comment>
<dbReference type="GO" id="GO:0008967">
    <property type="term" value="F:phosphoglycolate phosphatase activity"/>
    <property type="evidence" value="ECO:0007669"/>
    <property type="project" value="UniProtKB-EC"/>
</dbReference>
<organism evidence="1 2">
    <name type="scientific">Glaciimonas immobilis</name>
    <dbReference type="NCBI Taxonomy" id="728004"/>
    <lineage>
        <taxon>Bacteria</taxon>
        <taxon>Pseudomonadati</taxon>
        <taxon>Pseudomonadota</taxon>
        <taxon>Betaproteobacteria</taxon>
        <taxon>Burkholderiales</taxon>
        <taxon>Oxalobacteraceae</taxon>
        <taxon>Glaciimonas</taxon>
    </lineage>
</organism>
<dbReference type="InterPro" id="IPR036412">
    <property type="entry name" value="HAD-like_sf"/>
</dbReference>
<keyword evidence="2" id="KW-1185">Reference proteome</keyword>
<dbReference type="Proteomes" id="UP000571084">
    <property type="component" value="Unassembled WGS sequence"/>
</dbReference>
<gene>
    <name evidence="1" type="ORF">HNR39_000343</name>
</gene>
<evidence type="ECO:0000313" key="2">
    <source>
        <dbReference type="Proteomes" id="UP000571084"/>
    </source>
</evidence>
<accession>A0A840RL85</accession>
<proteinExistence type="predicted"/>
<dbReference type="InterPro" id="IPR050155">
    <property type="entry name" value="HAD-like_hydrolase_sf"/>
</dbReference>
<dbReference type="EMBL" id="JACHHQ010000001">
    <property type="protein sequence ID" value="MBB5198533.1"/>
    <property type="molecule type" value="Genomic_DNA"/>
</dbReference>
<dbReference type="RefSeq" id="WP_168052581.1">
    <property type="nucleotide sequence ID" value="NZ_JAAOZT010000002.1"/>
</dbReference>
<dbReference type="Gene3D" id="1.10.150.240">
    <property type="entry name" value="Putative phosphatase, domain 2"/>
    <property type="match status" value="1"/>
</dbReference>
<dbReference type="PANTHER" id="PTHR43434:SF13">
    <property type="entry name" value="PHOSPHOGLYCOLATE PHOSPHATASE"/>
    <property type="match status" value="1"/>
</dbReference>
<name>A0A840RL85_9BURK</name>
<keyword evidence="1" id="KW-0378">Hydrolase</keyword>
<evidence type="ECO:0000313" key="1">
    <source>
        <dbReference type="EMBL" id="MBB5198533.1"/>
    </source>
</evidence>
<dbReference type="AlphaFoldDB" id="A0A840RL85"/>
<dbReference type="SUPFAM" id="SSF56784">
    <property type="entry name" value="HAD-like"/>
    <property type="match status" value="1"/>
</dbReference>
<reference evidence="1 2" key="1">
    <citation type="submission" date="2020-08" db="EMBL/GenBank/DDBJ databases">
        <title>Genomic Encyclopedia of Type Strains, Phase IV (KMG-IV): sequencing the most valuable type-strain genomes for metagenomic binning, comparative biology and taxonomic classification.</title>
        <authorList>
            <person name="Goeker M."/>
        </authorList>
    </citation>
    <scope>NUCLEOTIDE SEQUENCE [LARGE SCALE GENOMIC DNA]</scope>
    <source>
        <strain evidence="1 2">DSM 23240</strain>
    </source>
</reference>
<dbReference type="InterPro" id="IPR023214">
    <property type="entry name" value="HAD_sf"/>
</dbReference>
<dbReference type="Pfam" id="PF13419">
    <property type="entry name" value="HAD_2"/>
    <property type="match status" value="1"/>
</dbReference>
<dbReference type="SFLD" id="SFLDS00003">
    <property type="entry name" value="Haloacid_Dehalogenase"/>
    <property type="match status" value="1"/>
</dbReference>
<dbReference type="EC" id="3.1.3.18" evidence="1"/>
<dbReference type="Gene3D" id="3.40.50.1000">
    <property type="entry name" value="HAD superfamily/HAD-like"/>
    <property type="match status" value="1"/>
</dbReference>
<dbReference type="PANTHER" id="PTHR43434">
    <property type="entry name" value="PHOSPHOGLYCOLATE PHOSPHATASE"/>
    <property type="match status" value="1"/>
</dbReference>
<sequence length="219" mass="24149">MPIHKQPKLIIFDFDGTLADTFPWFVNVFDELADKFDFKRLDRANLGTVREMSAYQLIMYHHVPLLNLPAIVKHARVLMRRDIANITLFSGMNEVLHRLAKSDVILAIATTNTHANVVRILTDENAALIDHFECGSSLFGKARKLRKLLAAANVTAGGAILIGDEIRDAEASAQAGIPFGAVAWGYNSLQSLLTQGPQETFMCVEDLARKLLPHTAGAI</sequence>